<dbReference type="PANTHER" id="PTHR44129">
    <property type="entry name" value="WD REPEAT-CONTAINING PROTEIN POP1"/>
    <property type="match status" value="1"/>
</dbReference>
<dbReference type="InterPro" id="IPR019775">
    <property type="entry name" value="WD40_repeat_CS"/>
</dbReference>
<evidence type="ECO:0000256" key="1">
    <source>
        <dbReference type="ARBA" id="ARBA00022574"/>
    </source>
</evidence>
<dbReference type="InterPro" id="IPR050349">
    <property type="entry name" value="WD_LIS1/nudF_dynein_reg"/>
</dbReference>
<feature type="non-terminal residue" evidence="5">
    <location>
        <position position="1"/>
    </location>
</feature>
<dbReference type="EMBL" id="MU855416">
    <property type="protein sequence ID" value="KAK3904059.1"/>
    <property type="molecule type" value="Genomic_DNA"/>
</dbReference>
<keyword evidence="6" id="KW-1185">Reference proteome</keyword>
<feature type="transmembrane region" description="Helical" evidence="4">
    <location>
        <begin position="105"/>
        <end position="124"/>
    </location>
</feature>
<keyword evidence="4" id="KW-0812">Transmembrane</keyword>
<dbReference type="PROSITE" id="PS50294">
    <property type="entry name" value="WD_REPEATS_REGION"/>
    <property type="match status" value="1"/>
</dbReference>
<evidence type="ECO:0000256" key="3">
    <source>
        <dbReference type="PROSITE-ProRule" id="PRU00221"/>
    </source>
</evidence>
<evidence type="ECO:0008006" key="7">
    <source>
        <dbReference type="Google" id="ProtNLM"/>
    </source>
</evidence>
<evidence type="ECO:0000313" key="5">
    <source>
        <dbReference type="EMBL" id="KAK3904059.1"/>
    </source>
</evidence>
<comment type="caution">
    <text evidence="5">The sequence shown here is derived from an EMBL/GenBank/DDBJ whole genome shotgun (WGS) entry which is preliminary data.</text>
</comment>
<dbReference type="SMART" id="SM00320">
    <property type="entry name" value="WD40"/>
    <property type="match status" value="1"/>
</dbReference>
<sequence length="135" mass="15133">LQGHSSSVWAVAFSPEGRLIASGSYDETVRVWDAATGAERCVLPIDTILRFLSFFSCGRHLVTDRGTLRLPDADCRCSHHIFATRSWITDNGEELLYLHPDYQDSFGFVSGTVIIYAGRVLYALKLDFSRGRDML</sequence>
<feature type="repeat" description="WD" evidence="3">
    <location>
        <begin position="1"/>
        <end position="42"/>
    </location>
</feature>
<keyword evidence="4" id="KW-0472">Membrane</keyword>
<keyword evidence="2" id="KW-0677">Repeat</keyword>
<gene>
    <name evidence="5" type="ORF">C8A05DRAFT_14043</name>
</gene>
<dbReference type="Gene3D" id="2.130.10.10">
    <property type="entry name" value="YVTN repeat-like/Quinoprotein amine dehydrogenase"/>
    <property type="match status" value="1"/>
</dbReference>
<dbReference type="InterPro" id="IPR015943">
    <property type="entry name" value="WD40/YVTN_repeat-like_dom_sf"/>
</dbReference>
<dbReference type="PROSITE" id="PS00678">
    <property type="entry name" value="WD_REPEATS_1"/>
    <property type="match status" value="1"/>
</dbReference>
<accession>A0AAN6MNS7</accession>
<dbReference type="PROSITE" id="PS50082">
    <property type="entry name" value="WD_REPEATS_2"/>
    <property type="match status" value="1"/>
</dbReference>
<evidence type="ECO:0000256" key="2">
    <source>
        <dbReference type="ARBA" id="ARBA00022737"/>
    </source>
</evidence>
<organism evidence="5 6">
    <name type="scientific">Staphylotrichum tortipilum</name>
    <dbReference type="NCBI Taxonomy" id="2831512"/>
    <lineage>
        <taxon>Eukaryota</taxon>
        <taxon>Fungi</taxon>
        <taxon>Dikarya</taxon>
        <taxon>Ascomycota</taxon>
        <taxon>Pezizomycotina</taxon>
        <taxon>Sordariomycetes</taxon>
        <taxon>Sordariomycetidae</taxon>
        <taxon>Sordariales</taxon>
        <taxon>Chaetomiaceae</taxon>
        <taxon>Staphylotrichum</taxon>
    </lineage>
</organism>
<dbReference type="Pfam" id="PF00400">
    <property type="entry name" value="WD40"/>
    <property type="match status" value="1"/>
</dbReference>
<evidence type="ECO:0000256" key="4">
    <source>
        <dbReference type="SAM" id="Phobius"/>
    </source>
</evidence>
<dbReference type="Proteomes" id="UP001303889">
    <property type="component" value="Unassembled WGS sequence"/>
</dbReference>
<reference evidence="5" key="2">
    <citation type="submission" date="2023-05" db="EMBL/GenBank/DDBJ databases">
        <authorList>
            <consortium name="Lawrence Berkeley National Laboratory"/>
            <person name="Steindorff A."/>
            <person name="Hensen N."/>
            <person name="Bonometti L."/>
            <person name="Westerberg I."/>
            <person name="Brannstrom I.O."/>
            <person name="Guillou S."/>
            <person name="Cros-Aarteil S."/>
            <person name="Calhoun S."/>
            <person name="Haridas S."/>
            <person name="Kuo A."/>
            <person name="Mondo S."/>
            <person name="Pangilinan J."/>
            <person name="Riley R."/>
            <person name="Labutti K."/>
            <person name="Andreopoulos B."/>
            <person name="Lipzen A."/>
            <person name="Chen C."/>
            <person name="Yanf M."/>
            <person name="Daum C."/>
            <person name="Ng V."/>
            <person name="Clum A."/>
            <person name="Ohm R."/>
            <person name="Martin F."/>
            <person name="Silar P."/>
            <person name="Natvig D."/>
            <person name="Lalanne C."/>
            <person name="Gautier V."/>
            <person name="Ament-Velasquez S.L."/>
            <person name="Kruys A."/>
            <person name="Hutchinson M.I."/>
            <person name="Powell A.J."/>
            <person name="Barry K."/>
            <person name="Miller A.N."/>
            <person name="Grigoriev I.V."/>
            <person name="Debuchy R."/>
            <person name="Gladieux P."/>
            <person name="Thoren M.H."/>
            <person name="Johannesson H."/>
        </authorList>
    </citation>
    <scope>NUCLEOTIDE SEQUENCE</scope>
    <source>
        <strain evidence="5">CBS 103.79</strain>
    </source>
</reference>
<dbReference type="InterPro" id="IPR001680">
    <property type="entry name" value="WD40_rpt"/>
</dbReference>
<protein>
    <recommendedName>
        <fullName evidence="7">WD40 repeat-like protein</fullName>
    </recommendedName>
</protein>
<reference evidence="5" key="1">
    <citation type="journal article" date="2023" name="Mol. Phylogenet. Evol.">
        <title>Genome-scale phylogeny and comparative genomics of the fungal order Sordariales.</title>
        <authorList>
            <person name="Hensen N."/>
            <person name="Bonometti L."/>
            <person name="Westerberg I."/>
            <person name="Brannstrom I.O."/>
            <person name="Guillou S."/>
            <person name="Cros-Aarteil S."/>
            <person name="Calhoun S."/>
            <person name="Haridas S."/>
            <person name="Kuo A."/>
            <person name="Mondo S."/>
            <person name="Pangilinan J."/>
            <person name="Riley R."/>
            <person name="LaButti K."/>
            <person name="Andreopoulos B."/>
            <person name="Lipzen A."/>
            <person name="Chen C."/>
            <person name="Yan M."/>
            <person name="Daum C."/>
            <person name="Ng V."/>
            <person name="Clum A."/>
            <person name="Steindorff A."/>
            <person name="Ohm R.A."/>
            <person name="Martin F."/>
            <person name="Silar P."/>
            <person name="Natvig D.O."/>
            <person name="Lalanne C."/>
            <person name="Gautier V."/>
            <person name="Ament-Velasquez S.L."/>
            <person name="Kruys A."/>
            <person name="Hutchinson M.I."/>
            <person name="Powell A.J."/>
            <person name="Barry K."/>
            <person name="Miller A.N."/>
            <person name="Grigoriev I.V."/>
            <person name="Debuchy R."/>
            <person name="Gladieux P."/>
            <person name="Hiltunen Thoren M."/>
            <person name="Johannesson H."/>
        </authorList>
    </citation>
    <scope>NUCLEOTIDE SEQUENCE</scope>
    <source>
        <strain evidence="5">CBS 103.79</strain>
    </source>
</reference>
<keyword evidence="4" id="KW-1133">Transmembrane helix</keyword>
<evidence type="ECO:0000313" key="6">
    <source>
        <dbReference type="Proteomes" id="UP001303889"/>
    </source>
</evidence>
<dbReference type="SUPFAM" id="SSF50960">
    <property type="entry name" value="TolB, C-terminal domain"/>
    <property type="match status" value="1"/>
</dbReference>
<name>A0AAN6MNS7_9PEZI</name>
<keyword evidence="1 3" id="KW-0853">WD repeat</keyword>
<dbReference type="AlphaFoldDB" id="A0AAN6MNS7"/>
<proteinExistence type="predicted"/>